<dbReference type="PROSITE" id="PS50902">
    <property type="entry name" value="FLAVODOXIN_LIKE"/>
    <property type="match status" value="1"/>
</dbReference>
<dbReference type="InterPro" id="IPR052200">
    <property type="entry name" value="Protoporphyrinogen_IX_DH"/>
</dbReference>
<dbReference type="PANTHER" id="PTHR38030:SF2">
    <property type="entry name" value="PROTOPORPHYRINOGEN IX DEHYDROGENASE [QUINONE]"/>
    <property type="match status" value="1"/>
</dbReference>
<evidence type="ECO:0000313" key="2">
    <source>
        <dbReference type="EMBL" id="RGQ40900.1"/>
    </source>
</evidence>
<dbReference type="GO" id="GO:0010181">
    <property type="term" value="F:FMN binding"/>
    <property type="evidence" value="ECO:0007669"/>
    <property type="project" value="InterPro"/>
</dbReference>
<dbReference type="AlphaFoldDB" id="A0A412AXH3"/>
<protein>
    <submittedName>
        <fullName evidence="2">Flavodoxin</fullName>
    </submittedName>
</protein>
<dbReference type="SUPFAM" id="SSF52218">
    <property type="entry name" value="Flavoproteins"/>
    <property type="match status" value="1"/>
</dbReference>
<proteinExistence type="predicted"/>
<sequence>MTNIAVVYCSRYGSTKQYAQWLAEDLGADLYDVRRVYKEKLETYDTIVFGGGLYYGVIKGLSRLKRNYASIRESNLVVFAVGLTSPENKKLLDNVAQGNLSPAMRKKAEFFYLVGSTDYDKLGPFHKLFMKKYRGQKPTPLSRESLASIEKCVRSFEQEGQKKA</sequence>
<dbReference type="Pfam" id="PF12724">
    <property type="entry name" value="Flavodoxin_5"/>
    <property type="match status" value="1"/>
</dbReference>
<dbReference type="InterPro" id="IPR001226">
    <property type="entry name" value="Flavodoxin_CS"/>
</dbReference>
<dbReference type="GO" id="GO:0016651">
    <property type="term" value="F:oxidoreductase activity, acting on NAD(P)H"/>
    <property type="evidence" value="ECO:0007669"/>
    <property type="project" value="UniProtKB-ARBA"/>
</dbReference>
<evidence type="ECO:0000259" key="1">
    <source>
        <dbReference type="PROSITE" id="PS50902"/>
    </source>
</evidence>
<name>A0A412AXH3_9FIRM</name>
<dbReference type="PANTHER" id="PTHR38030">
    <property type="entry name" value="PROTOPORPHYRINOGEN IX DEHYDROGENASE [MENAQUINONE]"/>
    <property type="match status" value="1"/>
</dbReference>
<dbReference type="GO" id="GO:0070819">
    <property type="term" value="F:menaquinone-dependent protoporphyrinogen oxidase activity"/>
    <property type="evidence" value="ECO:0007669"/>
    <property type="project" value="TreeGrafter"/>
</dbReference>
<feature type="domain" description="Flavodoxin-like" evidence="1">
    <location>
        <begin position="4"/>
        <end position="154"/>
    </location>
</feature>
<dbReference type="PROSITE" id="PS00201">
    <property type="entry name" value="FLAVODOXIN"/>
    <property type="match status" value="1"/>
</dbReference>
<comment type="caution">
    <text evidence="2">The sequence shown here is derived from an EMBL/GenBank/DDBJ whole genome shotgun (WGS) entry which is preliminary data.</text>
</comment>
<evidence type="ECO:0000313" key="3">
    <source>
        <dbReference type="Proteomes" id="UP000284751"/>
    </source>
</evidence>
<dbReference type="InterPro" id="IPR008254">
    <property type="entry name" value="Flavodoxin/NO_synth"/>
</dbReference>
<accession>A0A412AXH3</accession>
<dbReference type="EMBL" id="QRTC01000023">
    <property type="protein sequence ID" value="RGQ40900.1"/>
    <property type="molecule type" value="Genomic_DNA"/>
</dbReference>
<dbReference type="Gene3D" id="3.40.50.360">
    <property type="match status" value="1"/>
</dbReference>
<dbReference type="GO" id="GO:0009055">
    <property type="term" value="F:electron transfer activity"/>
    <property type="evidence" value="ECO:0007669"/>
    <property type="project" value="InterPro"/>
</dbReference>
<organism evidence="2 3">
    <name type="scientific">[Clostridium] leptum</name>
    <dbReference type="NCBI Taxonomy" id="1535"/>
    <lineage>
        <taxon>Bacteria</taxon>
        <taxon>Bacillati</taxon>
        <taxon>Bacillota</taxon>
        <taxon>Clostridia</taxon>
        <taxon>Eubacteriales</taxon>
        <taxon>Oscillospiraceae</taxon>
        <taxon>Oscillospiraceae incertae sedis</taxon>
    </lineage>
</organism>
<dbReference type="Proteomes" id="UP000284751">
    <property type="component" value="Unassembled WGS sequence"/>
</dbReference>
<dbReference type="GO" id="GO:0006783">
    <property type="term" value="P:heme biosynthetic process"/>
    <property type="evidence" value="ECO:0007669"/>
    <property type="project" value="TreeGrafter"/>
</dbReference>
<reference evidence="2 3" key="1">
    <citation type="submission" date="2018-08" db="EMBL/GenBank/DDBJ databases">
        <title>A genome reference for cultivated species of the human gut microbiota.</title>
        <authorList>
            <person name="Zou Y."/>
            <person name="Xue W."/>
            <person name="Luo G."/>
        </authorList>
    </citation>
    <scope>NUCLEOTIDE SEQUENCE [LARGE SCALE GENOMIC DNA]</scope>
    <source>
        <strain evidence="2 3">AF28-26</strain>
    </source>
</reference>
<dbReference type="InterPro" id="IPR029039">
    <property type="entry name" value="Flavoprotein-like_sf"/>
</dbReference>
<dbReference type="InterPro" id="IPR026816">
    <property type="entry name" value="Flavodoxin_dom"/>
</dbReference>
<gene>
    <name evidence="2" type="ORF">DWY99_07145</name>
</gene>